<dbReference type="InterPro" id="IPR058250">
    <property type="entry name" value="CCC"/>
</dbReference>
<dbReference type="AlphaFoldDB" id="A0A1B6LT82"/>
<keyword evidence="1" id="KW-0732">Signal</keyword>
<reference evidence="3" key="1">
    <citation type="submission" date="2015-11" db="EMBL/GenBank/DDBJ databases">
        <title>De novo transcriptome assembly of four potential Pierce s Disease insect vectors from Arizona vineyards.</title>
        <authorList>
            <person name="Tassone E.E."/>
        </authorList>
    </citation>
    <scope>NUCLEOTIDE SEQUENCE</scope>
</reference>
<name>A0A1B6LT82_9HEMI</name>
<evidence type="ECO:0000259" key="2">
    <source>
        <dbReference type="Pfam" id="PF26644"/>
    </source>
</evidence>
<feature type="signal peptide" evidence="1">
    <location>
        <begin position="1"/>
        <end position="15"/>
    </location>
</feature>
<dbReference type="Pfam" id="PF26644">
    <property type="entry name" value="CCC"/>
    <property type="match status" value="1"/>
</dbReference>
<proteinExistence type="predicted"/>
<gene>
    <name evidence="3" type="ORF">g.9717</name>
</gene>
<protein>
    <recommendedName>
        <fullName evidence="2">CCC domain-containing protein</fullName>
    </recommendedName>
</protein>
<organism evidence="3">
    <name type="scientific">Graphocephala atropunctata</name>
    <dbReference type="NCBI Taxonomy" id="36148"/>
    <lineage>
        <taxon>Eukaryota</taxon>
        <taxon>Metazoa</taxon>
        <taxon>Ecdysozoa</taxon>
        <taxon>Arthropoda</taxon>
        <taxon>Hexapoda</taxon>
        <taxon>Insecta</taxon>
        <taxon>Pterygota</taxon>
        <taxon>Neoptera</taxon>
        <taxon>Paraneoptera</taxon>
        <taxon>Hemiptera</taxon>
        <taxon>Auchenorrhyncha</taxon>
        <taxon>Membracoidea</taxon>
        <taxon>Cicadellidae</taxon>
        <taxon>Cicadellinae</taxon>
        <taxon>Cicadellini</taxon>
        <taxon>Graphocephala</taxon>
    </lineage>
</organism>
<accession>A0A1B6LT82</accession>
<feature type="chain" id="PRO_5012814079" description="CCC domain-containing protein" evidence="1">
    <location>
        <begin position="16"/>
        <end position="159"/>
    </location>
</feature>
<feature type="domain" description="CCC" evidence="2">
    <location>
        <begin position="26"/>
        <end position="121"/>
    </location>
</feature>
<sequence>MWPFLVLLLTESSLASPASDSDDTEYVEHRVTAHQAAAALHLLNLTELEGQGCRPCTERQKGYCLSDDLLMDHCTCDHRHIERLPYVEHTCYVPRRIQPTFASDCLEYVRLLECCCHASLLPFMKKKKHNASDALHLSHYLLSVLLASQWLRCRSTHSV</sequence>
<evidence type="ECO:0000313" key="3">
    <source>
        <dbReference type="EMBL" id="JAT26892.1"/>
    </source>
</evidence>
<evidence type="ECO:0000256" key="1">
    <source>
        <dbReference type="SAM" id="SignalP"/>
    </source>
</evidence>
<dbReference type="EMBL" id="GEBQ01013085">
    <property type="protein sequence ID" value="JAT26892.1"/>
    <property type="molecule type" value="Transcribed_RNA"/>
</dbReference>